<evidence type="ECO:0000313" key="9">
    <source>
        <dbReference type="EMBL" id="PQJ79353.1"/>
    </source>
</evidence>
<dbReference type="RefSeq" id="WP_105015954.1">
    <property type="nucleotide sequence ID" value="NZ_MSCN01000001.1"/>
</dbReference>
<reference evidence="9 10" key="1">
    <citation type="submission" date="2016-12" db="EMBL/GenBank/DDBJ databases">
        <title>Trade-off between light-utilization and light-protection in marine flavobacteria.</title>
        <authorList>
            <person name="Kumagai Y."/>
            <person name="Yoshizawa S."/>
            <person name="Kogure K."/>
            <person name="Iwasaki W."/>
        </authorList>
    </citation>
    <scope>NUCLEOTIDE SEQUENCE [LARGE SCALE GENOMIC DNA]</scope>
    <source>
        <strain evidence="9 10">NBRC 108759</strain>
    </source>
</reference>
<dbReference type="EMBL" id="MSCN01000001">
    <property type="protein sequence ID" value="PQJ79353.1"/>
    <property type="molecule type" value="Genomic_DNA"/>
</dbReference>
<dbReference type="InterPro" id="IPR058240">
    <property type="entry name" value="rSAM_sf"/>
</dbReference>
<evidence type="ECO:0000256" key="4">
    <source>
        <dbReference type="ARBA" id="ARBA00022691"/>
    </source>
</evidence>
<dbReference type="AlphaFoldDB" id="A0A2S7WP36"/>
<dbReference type="Gene3D" id="3.80.30.20">
    <property type="entry name" value="tm_1862 like domain"/>
    <property type="match status" value="1"/>
</dbReference>
<dbReference type="PANTHER" id="PTHR43409:SF7">
    <property type="entry name" value="BLL1977 PROTEIN"/>
    <property type="match status" value="1"/>
</dbReference>
<dbReference type="GO" id="GO:0046872">
    <property type="term" value="F:metal ion binding"/>
    <property type="evidence" value="ECO:0007669"/>
    <property type="project" value="UniProtKB-KW"/>
</dbReference>
<evidence type="ECO:0000256" key="2">
    <source>
        <dbReference type="ARBA" id="ARBA00022603"/>
    </source>
</evidence>
<dbReference type="CDD" id="cd01335">
    <property type="entry name" value="Radical_SAM"/>
    <property type="match status" value="1"/>
</dbReference>
<evidence type="ECO:0000313" key="10">
    <source>
        <dbReference type="Proteomes" id="UP000238882"/>
    </source>
</evidence>
<dbReference type="InterPro" id="IPR034466">
    <property type="entry name" value="Methyltransferase_Class_B"/>
</dbReference>
<dbReference type="Gene3D" id="3.40.50.280">
    <property type="entry name" value="Cobalamin-binding domain"/>
    <property type="match status" value="1"/>
</dbReference>
<evidence type="ECO:0000256" key="7">
    <source>
        <dbReference type="ARBA" id="ARBA00023014"/>
    </source>
</evidence>
<dbReference type="GO" id="GO:0005829">
    <property type="term" value="C:cytosol"/>
    <property type="evidence" value="ECO:0007669"/>
    <property type="project" value="TreeGrafter"/>
</dbReference>
<dbReference type="PANTHER" id="PTHR43409">
    <property type="entry name" value="ANAEROBIC MAGNESIUM-PROTOPORPHYRIN IX MONOMETHYL ESTER CYCLASE-RELATED"/>
    <property type="match status" value="1"/>
</dbReference>
<evidence type="ECO:0000256" key="3">
    <source>
        <dbReference type="ARBA" id="ARBA00022679"/>
    </source>
</evidence>
<dbReference type="InterPro" id="IPR051198">
    <property type="entry name" value="BchE-like"/>
</dbReference>
<dbReference type="SFLD" id="SFLDG01123">
    <property type="entry name" value="methyltransferase_(Class_B)"/>
    <property type="match status" value="1"/>
</dbReference>
<evidence type="ECO:0000256" key="5">
    <source>
        <dbReference type="ARBA" id="ARBA00022723"/>
    </source>
</evidence>
<sequence>MSKSKLIIFNPKSSNGKHRIPNSILQVGASIHHKYDYVLVDGNMEKDPYQKIFDYLKTGEFKYFCSSVMPGPQLRQAIPFTKKVKETFSNITIIWGGYFASNQPNVCMNSNLVDYIVNGPGDVTFPSLLDILEGEKLDTIAFEEKLSKIDNLIFRNSEGTIIKTKKEKLLDQDALPNLPYTYLDFFYPLQNYLAKTFMGKTTLSYHSSMGCPFTCSFCGIVPIFSGRWKGKSAEGIYKDVKYFKEKYAIDAIEFHDNNFFTSKKRVLEFSNLILNDNIKYWGEGRIDTLNKYTDEELSLMKKAGCEMIFLGAETGNDEVLKQMNKGGTQSGKMIKDFAARMKKAGIIAEMSFVLGMPADTEEQVYKQILWDINFIKEIKKINPDTEIIIYLYSPTPTKGSKLYQQILDAGFSFPETLEEWISPSWENFDLRKNPLTPWLKPYMIDTIKNFETVLNGKYPTVSDFRIKGFKKQILGLVSNWRYKTGFYKYPYEIKVLQKIWKYRQPEIEGFYSE</sequence>
<dbReference type="InterPro" id="IPR006638">
    <property type="entry name" value="Elp3/MiaA/NifB-like_rSAM"/>
</dbReference>
<evidence type="ECO:0000259" key="8">
    <source>
        <dbReference type="PROSITE" id="PS51918"/>
    </source>
</evidence>
<keyword evidence="4" id="KW-0949">S-adenosyl-L-methionine</keyword>
<gene>
    <name evidence="9" type="ORF">BTO18_09275</name>
</gene>
<dbReference type="OrthoDB" id="9801424at2"/>
<organism evidence="9 10">
    <name type="scientific">Polaribacter porphyrae</name>
    <dbReference type="NCBI Taxonomy" id="1137780"/>
    <lineage>
        <taxon>Bacteria</taxon>
        <taxon>Pseudomonadati</taxon>
        <taxon>Bacteroidota</taxon>
        <taxon>Flavobacteriia</taxon>
        <taxon>Flavobacteriales</taxon>
        <taxon>Flavobacteriaceae</taxon>
    </lineage>
</organism>
<dbReference type="SMART" id="SM00729">
    <property type="entry name" value="Elp3"/>
    <property type="match status" value="1"/>
</dbReference>
<dbReference type="SFLD" id="SFLDG01082">
    <property type="entry name" value="B12-binding_domain_containing"/>
    <property type="match status" value="1"/>
</dbReference>
<dbReference type="PROSITE" id="PS51918">
    <property type="entry name" value="RADICAL_SAM"/>
    <property type="match status" value="1"/>
</dbReference>
<keyword evidence="6" id="KW-0408">Iron</keyword>
<evidence type="ECO:0000256" key="1">
    <source>
        <dbReference type="ARBA" id="ARBA00001966"/>
    </source>
</evidence>
<dbReference type="SFLD" id="SFLDS00029">
    <property type="entry name" value="Radical_SAM"/>
    <property type="match status" value="1"/>
</dbReference>
<keyword evidence="10" id="KW-1185">Reference proteome</keyword>
<proteinExistence type="predicted"/>
<dbReference type="GO" id="GO:0051539">
    <property type="term" value="F:4 iron, 4 sulfur cluster binding"/>
    <property type="evidence" value="ECO:0007669"/>
    <property type="project" value="UniProtKB-KW"/>
</dbReference>
<keyword evidence="3" id="KW-0808">Transferase</keyword>
<dbReference type="Pfam" id="PF04055">
    <property type="entry name" value="Radical_SAM"/>
    <property type="match status" value="1"/>
</dbReference>
<name>A0A2S7WP36_9FLAO</name>
<keyword evidence="7" id="KW-0411">Iron-sulfur</keyword>
<dbReference type="SUPFAM" id="SSF102114">
    <property type="entry name" value="Radical SAM enzymes"/>
    <property type="match status" value="1"/>
</dbReference>
<comment type="cofactor">
    <cofactor evidence="1">
        <name>[4Fe-4S] cluster</name>
        <dbReference type="ChEBI" id="CHEBI:49883"/>
    </cofactor>
</comment>
<comment type="caution">
    <text evidence="9">The sequence shown here is derived from an EMBL/GenBank/DDBJ whole genome shotgun (WGS) entry which is preliminary data.</text>
</comment>
<accession>A0A2S7WP36</accession>
<feature type="domain" description="Radical SAM core" evidence="8">
    <location>
        <begin position="197"/>
        <end position="431"/>
    </location>
</feature>
<keyword evidence="5" id="KW-0479">Metal-binding</keyword>
<keyword evidence="2" id="KW-0489">Methyltransferase</keyword>
<dbReference type="Proteomes" id="UP000238882">
    <property type="component" value="Unassembled WGS sequence"/>
</dbReference>
<dbReference type="InterPro" id="IPR023404">
    <property type="entry name" value="rSAM_horseshoe"/>
</dbReference>
<protein>
    <submittedName>
        <fullName evidence="9">Radical SAM protein</fullName>
    </submittedName>
</protein>
<dbReference type="GO" id="GO:0003824">
    <property type="term" value="F:catalytic activity"/>
    <property type="evidence" value="ECO:0007669"/>
    <property type="project" value="InterPro"/>
</dbReference>
<dbReference type="InterPro" id="IPR007197">
    <property type="entry name" value="rSAM"/>
</dbReference>
<evidence type="ECO:0000256" key="6">
    <source>
        <dbReference type="ARBA" id="ARBA00023004"/>
    </source>
</evidence>